<evidence type="ECO:0000313" key="4">
    <source>
        <dbReference type="Proteomes" id="UP000248614"/>
    </source>
</evidence>
<dbReference type="AlphaFoldDB" id="A0A2W4ZBB7"/>
<evidence type="ECO:0008006" key="5">
    <source>
        <dbReference type="Google" id="ProtNLM"/>
    </source>
</evidence>
<dbReference type="EMBL" id="QFNF01000007">
    <property type="protein sequence ID" value="PZO79590.1"/>
    <property type="molecule type" value="Genomic_DNA"/>
</dbReference>
<name>A0A2W4ZBB7_9SPHN</name>
<evidence type="ECO:0000313" key="3">
    <source>
        <dbReference type="EMBL" id="PZO79590.1"/>
    </source>
</evidence>
<feature type="coiled-coil region" evidence="1">
    <location>
        <begin position="27"/>
        <end position="73"/>
    </location>
</feature>
<feature type="chain" id="PRO_5016098378" description="RcnB family protein" evidence="2">
    <location>
        <begin position="20"/>
        <end position="169"/>
    </location>
</feature>
<dbReference type="Proteomes" id="UP000248614">
    <property type="component" value="Unassembled WGS sequence"/>
</dbReference>
<organism evidence="3 4">
    <name type="scientific">Sphingomonas hengshuiensis</name>
    <dbReference type="NCBI Taxonomy" id="1609977"/>
    <lineage>
        <taxon>Bacteria</taxon>
        <taxon>Pseudomonadati</taxon>
        <taxon>Pseudomonadota</taxon>
        <taxon>Alphaproteobacteria</taxon>
        <taxon>Sphingomonadales</taxon>
        <taxon>Sphingomonadaceae</taxon>
        <taxon>Sphingomonas</taxon>
    </lineage>
</organism>
<proteinExistence type="predicted"/>
<accession>A0A2W4ZBB7</accession>
<protein>
    <recommendedName>
        <fullName evidence="5">RcnB family protein</fullName>
    </recommendedName>
</protein>
<dbReference type="InterPro" id="IPR024572">
    <property type="entry name" value="RcnB"/>
</dbReference>
<keyword evidence="1" id="KW-0175">Coiled coil</keyword>
<gene>
    <name evidence="3" type="ORF">DI632_04510</name>
</gene>
<dbReference type="Gene3D" id="3.10.450.160">
    <property type="entry name" value="inner membrane protein cigr"/>
    <property type="match status" value="1"/>
</dbReference>
<comment type="caution">
    <text evidence="3">The sequence shown here is derived from an EMBL/GenBank/DDBJ whole genome shotgun (WGS) entry which is preliminary data.</text>
</comment>
<evidence type="ECO:0000256" key="1">
    <source>
        <dbReference type="SAM" id="Coils"/>
    </source>
</evidence>
<reference evidence="3 4" key="1">
    <citation type="submission" date="2017-08" db="EMBL/GenBank/DDBJ databases">
        <title>Infants hospitalized years apart are colonized by the same room-sourced microbial strains.</title>
        <authorList>
            <person name="Brooks B."/>
            <person name="Olm M.R."/>
            <person name="Firek B.A."/>
            <person name="Baker R."/>
            <person name="Thomas B.C."/>
            <person name="Morowitz M.J."/>
            <person name="Banfield J.F."/>
        </authorList>
    </citation>
    <scope>NUCLEOTIDE SEQUENCE [LARGE SCALE GENOMIC DNA]</scope>
    <source>
        <strain evidence="3">S2_018_000_R3_110</strain>
    </source>
</reference>
<evidence type="ECO:0000256" key="2">
    <source>
        <dbReference type="SAM" id="SignalP"/>
    </source>
</evidence>
<sequence>MRKIILAALAATIALPVAAAPAMAQSVRELRRDRQDIREERRDYRQALRHGDRRDIRNERRDLNRARREYRDDLRGRAWGRNDWRAYRQGHRNLYARGNWNAPFRYQAFRPGVAIGRPYYAQRYWIADPGRYRLPPARGYQRWVRHYNDALLIDQRRGRVIDVIRNFYW</sequence>
<feature type="signal peptide" evidence="2">
    <location>
        <begin position="1"/>
        <end position="19"/>
    </location>
</feature>
<keyword evidence="2" id="KW-0732">Signal</keyword>
<dbReference type="Pfam" id="PF11776">
    <property type="entry name" value="RcnB"/>
    <property type="match status" value="1"/>
</dbReference>